<dbReference type="InterPro" id="IPR020845">
    <property type="entry name" value="AMP-binding_CS"/>
</dbReference>
<dbReference type="InterPro" id="IPR045851">
    <property type="entry name" value="AMP-bd_C_sf"/>
</dbReference>
<feature type="region of interest" description="Disordered" evidence="4">
    <location>
        <begin position="1076"/>
        <end position="1099"/>
    </location>
</feature>
<dbReference type="InterPro" id="IPR001242">
    <property type="entry name" value="Condensation_dom"/>
</dbReference>
<proteinExistence type="predicted"/>
<dbReference type="CDD" id="cd19531">
    <property type="entry name" value="LCL_NRPS-like"/>
    <property type="match status" value="1"/>
</dbReference>
<dbReference type="CDD" id="cd05930">
    <property type="entry name" value="A_NRPS"/>
    <property type="match status" value="1"/>
</dbReference>
<evidence type="ECO:0000256" key="4">
    <source>
        <dbReference type="SAM" id="MobiDB-lite"/>
    </source>
</evidence>
<dbReference type="Gene3D" id="2.30.38.10">
    <property type="entry name" value="Luciferase, Domain 3"/>
    <property type="match status" value="1"/>
</dbReference>
<evidence type="ECO:0000256" key="1">
    <source>
        <dbReference type="ARBA" id="ARBA00001957"/>
    </source>
</evidence>
<dbReference type="SUPFAM" id="SSF56801">
    <property type="entry name" value="Acetyl-CoA synthetase-like"/>
    <property type="match status" value="1"/>
</dbReference>
<dbReference type="PROSITE" id="PS50075">
    <property type="entry name" value="CARRIER"/>
    <property type="match status" value="2"/>
</dbReference>
<keyword evidence="2" id="KW-0596">Phosphopantetheine</keyword>
<dbReference type="Gene3D" id="3.30.559.10">
    <property type="entry name" value="Chloramphenicol acetyltransferase-like domain"/>
    <property type="match status" value="1"/>
</dbReference>
<name>A0ABV3CNZ3_STREX</name>
<dbReference type="InterPro" id="IPR006162">
    <property type="entry name" value="Ppantetheine_attach_site"/>
</dbReference>
<feature type="domain" description="Carrier" evidence="5">
    <location>
        <begin position="1098"/>
        <end position="1173"/>
    </location>
</feature>
<dbReference type="Gene3D" id="3.30.559.30">
    <property type="entry name" value="Nonribosomal peptide synthetase, condensation domain"/>
    <property type="match status" value="1"/>
</dbReference>
<dbReference type="PANTHER" id="PTHR45527:SF1">
    <property type="entry name" value="FATTY ACID SYNTHASE"/>
    <property type="match status" value="1"/>
</dbReference>
<dbReference type="Gene3D" id="3.30.300.30">
    <property type="match status" value="1"/>
</dbReference>
<evidence type="ECO:0000256" key="2">
    <source>
        <dbReference type="ARBA" id="ARBA00022450"/>
    </source>
</evidence>
<dbReference type="PROSITE" id="PS00455">
    <property type="entry name" value="AMP_BINDING"/>
    <property type="match status" value="1"/>
</dbReference>
<evidence type="ECO:0000313" key="6">
    <source>
        <dbReference type="EMBL" id="MEU7291924.1"/>
    </source>
</evidence>
<dbReference type="Gene3D" id="1.10.1200.10">
    <property type="entry name" value="ACP-like"/>
    <property type="match status" value="2"/>
</dbReference>
<dbReference type="Gene3D" id="3.40.50.980">
    <property type="match status" value="2"/>
</dbReference>
<dbReference type="EMBL" id="JBEZAM010000001">
    <property type="protein sequence ID" value="MEU7291924.1"/>
    <property type="molecule type" value="Genomic_DNA"/>
</dbReference>
<evidence type="ECO:0000259" key="5">
    <source>
        <dbReference type="PROSITE" id="PS50075"/>
    </source>
</evidence>
<protein>
    <submittedName>
        <fullName evidence="6">Amino acid adenylation domain-containing protein</fullName>
    </submittedName>
</protein>
<dbReference type="InterPro" id="IPR025110">
    <property type="entry name" value="AMP-bd_C"/>
</dbReference>
<dbReference type="Pfam" id="PF00550">
    <property type="entry name" value="PP-binding"/>
    <property type="match status" value="2"/>
</dbReference>
<dbReference type="SUPFAM" id="SSF47336">
    <property type="entry name" value="ACP-like"/>
    <property type="match status" value="2"/>
</dbReference>
<dbReference type="Pfam" id="PF00668">
    <property type="entry name" value="Condensation"/>
    <property type="match status" value="1"/>
</dbReference>
<organism evidence="6 7">
    <name type="scientific">Streptomyces exfoliatus</name>
    <name type="common">Streptomyces hydrogenans</name>
    <dbReference type="NCBI Taxonomy" id="1905"/>
    <lineage>
        <taxon>Bacteria</taxon>
        <taxon>Bacillati</taxon>
        <taxon>Actinomycetota</taxon>
        <taxon>Actinomycetes</taxon>
        <taxon>Kitasatosporales</taxon>
        <taxon>Streptomycetaceae</taxon>
        <taxon>Streptomyces</taxon>
    </lineage>
</organism>
<dbReference type="Proteomes" id="UP001551210">
    <property type="component" value="Unassembled WGS sequence"/>
</dbReference>
<reference evidence="6 7" key="1">
    <citation type="submission" date="2024-06" db="EMBL/GenBank/DDBJ databases">
        <title>The Natural Products Discovery Center: Release of the First 8490 Sequenced Strains for Exploring Actinobacteria Biosynthetic Diversity.</title>
        <authorList>
            <person name="Kalkreuter E."/>
            <person name="Kautsar S.A."/>
            <person name="Yang D."/>
            <person name="Bader C.D."/>
            <person name="Teijaro C.N."/>
            <person name="Fluegel L."/>
            <person name="Davis C.M."/>
            <person name="Simpson J.R."/>
            <person name="Lauterbach L."/>
            <person name="Steele A.D."/>
            <person name="Gui C."/>
            <person name="Meng S."/>
            <person name="Li G."/>
            <person name="Viehrig K."/>
            <person name="Ye F."/>
            <person name="Su P."/>
            <person name="Kiefer A.F."/>
            <person name="Nichols A."/>
            <person name="Cepeda A.J."/>
            <person name="Yan W."/>
            <person name="Fan B."/>
            <person name="Jiang Y."/>
            <person name="Adhikari A."/>
            <person name="Zheng C.-J."/>
            <person name="Schuster L."/>
            <person name="Cowan T.M."/>
            <person name="Smanski M.J."/>
            <person name="Chevrette M.G."/>
            <person name="De Carvalho L.P.S."/>
            <person name="Shen B."/>
        </authorList>
    </citation>
    <scope>NUCLEOTIDE SEQUENCE [LARGE SCALE GENOMIC DNA]</scope>
    <source>
        <strain evidence="6 7">NPDC045705</strain>
    </source>
</reference>
<dbReference type="InterPro" id="IPR036736">
    <property type="entry name" value="ACP-like_sf"/>
</dbReference>
<dbReference type="NCBIfam" id="TIGR01733">
    <property type="entry name" value="AA-adenyl-dom"/>
    <property type="match status" value="1"/>
</dbReference>
<comment type="caution">
    <text evidence="6">The sequence shown here is derived from an EMBL/GenBank/DDBJ whole genome shotgun (WGS) entry which is preliminary data.</text>
</comment>
<dbReference type="Pfam" id="PF13193">
    <property type="entry name" value="AMP-binding_C"/>
    <property type="match status" value="1"/>
</dbReference>
<evidence type="ECO:0000256" key="3">
    <source>
        <dbReference type="ARBA" id="ARBA00022553"/>
    </source>
</evidence>
<dbReference type="InterPro" id="IPR010071">
    <property type="entry name" value="AA_adenyl_dom"/>
</dbReference>
<dbReference type="PROSITE" id="PS00012">
    <property type="entry name" value="PHOSPHOPANTETHEINE"/>
    <property type="match status" value="2"/>
</dbReference>
<dbReference type="SUPFAM" id="SSF52777">
    <property type="entry name" value="CoA-dependent acyltransferases"/>
    <property type="match status" value="2"/>
</dbReference>
<evidence type="ECO:0000313" key="7">
    <source>
        <dbReference type="Proteomes" id="UP001551210"/>
    </source>
</evidence>
<dbReference type="RefSeq" id="WP_359203286.1">
    <property type="nucleotide sequence ID" value="NZ_JBEZAM010000001.1"/>
</dbReference>
<keyword evidence="3" id="KW-0597">Phosphoprotein</keyword>
<dbReference type="PANTHER" id="PTHR45527">
    <property type="entry name" value="NONRIBOSOMAL PEPTIDE SYNTHETASE"/>
    <property type="match status" value="1"/>
</dbReference>
<accession>A0ABV3CNZ3</accession>
<gene>
    <name evidence="6" type="ORF">AB0A76_01770</name>
</gene>
<dbReference type="SMART" id="SM00823">
    <property type="entry name" value="PKS_PP"/>
    <property type="match status" value="2"/>
</dbReference>
<dbReference type="InterPro" id="IPR000873">
    <property type="entry name" value="AMP-dep_synth/lig_dom"/>
</dbReference>
<comment type="cofactor">
    <cofactor evidence="1">
        <name>pantetheine 4'-phosphate</name>
        <dbReference type="ChEBI" id="CHEBI:47942"/>
    </cofactor>
</comment>
<sequence>MTSGETMLPLDAQTRQESTGSREYVQAWLARIFAETLGTGEFAQDADFFACGGDSILAARAVMRIRAEVSGDVPLSWLFEQRSPVKLAVLLDGRVRLAGAEGTTEGTAAGTGGVTGSVIARTGNGTAEPLSHAQERLWLLHQLDPESPAYNEPLLYRIHGDLDVEALRAALRHLVDRHDVLRTSLVLEDDRPVQRVEETARVELTVADLRGAGDGGAEDAARERIRTEVATPFDLAAGPLFRSLLLRTGDQDAYLLLTFHHIVTDGWSTGLILDGLGAGYAAARAGRPVAAAPLSVRYADFAGWQRGWLEDGVAERQLQFWERELAAAPELTAFPTDRPRPATPSYDGGHVRFTVPAGLGGRVAEASRAHEVSVYVTMLSAFLLTLHKYTGQQDLVIGTPVAGRHHPDVDELVGFFVNTVPFRSRYRASDTFQEYVRSVGATCLDVLDHQDVPFAQIVQRLNLQGISSHAPLVQTVFAYQDDEAQELALDGLRTEPVPVDGATSRFDTTLFVTRRPGGSFDCDLEFSTDLYDRATAERLVAHFLGLLGQVLDTPGERLAAYRLCTPAELAQLESWNATTADFPADRCLHSLIEDQVDATPDAVAVVLGDTELTYAELDARANRLAHHLGRLGVRPDDVVGLCMDRSPELVVGLLAILKAGAGYLPLDPEAPRKRLTQIAADARADVCLTLGHQADGAPEVAHVVRVDADRAEIAGLPADRPAVAVHPRNLVSVYYTSGSTGAPKGVASSHEGWVNRMVWMQKQHGLRPGETVLHKTTLTFDDSALELFWPLMYGGRIALIEPGLHRDPQAVLEAAKRYRTVLLQTVPSMLNLLMEAVTPQDRIALDALRNTVSSGEALTPAAVQRFAETMPGALHNTWGATEVSIDSTIRTCDASDAEDTGAVSVGAPFDNNTVHVLDAAFNPMPVGVTGDLYIGGDGLARGYLNDPVKTARAFVASPFGAGERLYRTGDQGYLRADGSIKFVGRNDHQIKIRGMRVELGEIESVLRDHEQVRDAVVVAPRTAAGHYRLAGYVTPLDPAAAPDQDSLRRHLATWLPEHMRPPFLLVMDRLPLNANGKIDRHQLPDPTRSGQAEADRAPLEGPVQRAVAEIWCEVLELDAVGPDDNFFELGGHSLIATRVTGRLRARFGLDLPLRTVFAAPGLRDFAAEVDQHLRSRISGMSMDEMRALLDLLR</sequence>
<dbReference type="InterPro" id="IPR023213">
    <property type="entry name" value="CAT-like_dom_sf"/>
</dbReference>
<dbReference type="InterPro" id="IPR009081">
    <property type="entry name" value="PP-bd_ACP"/>
</dbReference>
<feature type="domain" description="Carrier" evidence="5">
    <location>
        <begin position="20"/>
        <end position="95"/>
    </location>
</feature>
<dbReference type="InterPro" id="IPR020806">
    <property type="entry name" value="PKS_PP-bd"/>
</dbReference>
<keyword evidence="7" id="KW-1185">Reference proteome</keyword>
<dbReference type="Pfam" id="PF00501">
    <property type="entry name" value="AMP-binding"/>
    <property type="match status" value="1"/>
</dbReference>